<keyword evidence="2" id="KW-1185">Reference proteome</keyword>
<dbReference type="EMBL" id="KQ981129">
    <property type="protein sequence ID" value="KYN09281.1"/>
    <property type="molecule type" value="Genomic_DNA"/>
</dbReference>
<evidence type="ECO:0000313" key="2">
    <source>
        <dbReference type="Proteomes" id="UP000078492"/>
    </source>
</evidence>
<accession>A0A151IRJ0</accession>
<dbReference type="AlphaFoldDB" id="A0A151IRJ0"/>
<evidence type="ECO:0000313" key="1">
    <source>
        <dbReference type="EMBL" id="KYN09281.1"/>
    </source>
</evidence>
<sequence length="70" mass="8100">MRSQKLEHSNADLSLISMEKLTIHRYVGTVEMFYRNSELCITVPETTVFSEYASFTQDVNETDVLQAQRP</sequence>
<name>A0A151IRJ0_9HYME</name>
<protein>
    <submittedName>
        <fullName evidence="1">Uncharacterized protein</fullName>
    </submittedName>
</protein>
<gene>
    <name evidence="1" type="ORF">ALC57_18610</name>
</gene>
<dbReference type="Proteomes" id="UP000078492">
    <property type="component" value="Unassembled WGS sequence"/>
</dbReference>
<proteinExistence type="predicted"/>
<organism evidence="1 2">
    <name type="scientific">Trachymyrmex cornetzi</name>
    <dbReference type="NCBI Taxonomy" id="471704"/>
    <lineage>
        <taxon>Eukaryota</taxon>
        <taxon>Metazoa</taxon>
        <taxon>Ecdysozoa</taxon>
        <taxon>Arthropoda</taxon>
        <taxon>Hexapoda</taxon>
        <taxon>Insecta</taxon>
        <taxon>Pterygota</taxon>
        <taxon>Neoptera</taxon>
        <taxon>Endopterygota</taxon>
        <taxon>Hymenoptera</taxon>
        <taxon>Apocrita</taxon>
        <taxon>Aculeata</taxon>
        <taxon>Formicoidea</taxon>
        <taxon>Formicidae</taxon>
        <taxon>Myrmicinae</taxon>
        <taxon>Trachymyrmex</taxon>
    </lineage>
</organism>
<reference evidence="1 2" key="1">
    <citation type="submission" date="2015-09" db="EMBL/GenBank/DDBJ databases">
        <title>Trachymyrmex cornetzi WGS genome.</title>
        <authorList>
            <person name="Nygaard S."/>
            <person name="Hu H."/>
            <person name="Boomsma J."/>
            <person name="Zhang G."/>
        </authorList>
    </citation>
    <scope>NUCLEOTIDE SEQUENCE [LARGE SCALE GENOMIC DNA]</scope>
    <source>
        <strain evidence="1">Tcor2-1</strain>
        <tissue evidence="1">Whole body</tissue>
    </source>
</reference>